<feature type="region of interest" description="Disordered" evidence="7">
    <location>
        <begin position="341"/>
        <end position="371"/>
    </location>
</feature>
<evidence type="ECO:0000256" key="3">
    <source>
        <dbReference type="ARBA" id="ARBA00022475"/>
    </source>
</evidence>
<dbReference type="Gene3D" id="3.40.50.300">
    <property type="entry name" value="P-loop containing nucleotide triphosphate hydrolases"/>
    <property type="match status" value="1"/>
</dbReference>
<evidence type="ECO:0000256" key="2">
    <source>
        <dbReference type="ARBA" id="ARBA00022448"/>
    </source>
</evidence>
<dbReference type="CDD" id="cd03257">
    <property type="entry name" value="ABC_NikE_OppD_transporters"/>
    <property type="match status" value="1"/>
</dbReference>
<evidence type="ECO:0000256" key="6">
    <source>
        <dbReference type="ARBA" id="ARBA00023136"/>
    </source>
</evidence>
<name>A0A3N6NA50_NATCH</name>
<evidence type="ECO:0000313" key="10">
    <source>
        <dbReference type="Proteomes" id="UP000282323"/>
    </source>
</evidence>
<dbReference type="SMART" id="SM00382">
    <property type="entry name" value="AAA"/>
    <property type="match status" value="1"/>
</dbReference>
<dbReference type="InterPro" id="IPR003439">
    <property type="entry name" value="ABC_transporter-like_ATP-bd"/>
</dbReference>
<sequence>MTEPILEVKNLTTSFSTDEGELIAVDDVSFTIDRGEIFGIVGESGSGKSVTALSILQLIDSTGQIDADEILFDGEDLLSASDEEIRQIRGSKMGMIFQNPSTSLNPVLTVGEQIAEVVRHHGDVDESDSFWREMGRKYVTGTSTQSPSWKRAVSLLEKVGIPAPEERAKDYPHQLSGGMKQRAMIAQALAADPELIIADEPTTALDVTIEAQILAELENLREEFDVSIIFITHDLGVIREICDNVTVMYAGEVMEAGDVRTIIEDPWHPYTQDLIACIPRLSDDREWLTVSEGNVPSLVNKEPGCPYRYRCDYEFGECTTESEKFAGSSANHQVKCHLHDPEHDEQLATMERESGLYDSQSTDSIDGGVSQ</sequence>
<dbReference type="FunFam" id="3.40.50.300:FF:000016">
    <property type="entry name" value="Oligopeptide ABC transporter ATP-binding component"/>
    <property type="match status" value="1"/>
</dbReference>
<dbReference type="PANTHER" id="PTHR43297">
    <property type="entry name" value="OLIGOPEPTIDE TRANSPORT ATP-BINDING PROTEIN APPD"/>
    <property type="match status" value="1"/>
</dbReference>
<dbReference type="GO" id="GO:0005886">
    <property type="term" value="C:plasma membrane"/>
    <property type="evidence" value="ECO:0007669"/>
    <property type="project" value="UniProtKB-SubCell"/>
</dbReference>
<evidence type="ECO:0000259" key="8">
    <source>
        <dbReference type="PROSITE" id="PS50893"/>
    </source>
</evidence>
<dbReference type="InterPro" id="IPR013563">
    <property type="entry name" value="Oligopep_ABC_C"/>
</dbReference>
<dbReference type="EMBL" id="REGA01000005">
    <property type="protein sequence ID" value="RQG95462.1"/>
    <property type="molecule type" value="Genomic_DNA"/>
</dbReference>
<evidence type="ECO:0000256" key="1">
    <source>
        <dbReference type="ARBA" id="ARBA00004202"/>
    </source>
</evidence>
<dbReference type="InterPro" id="IPR017871">
    <property type="entry name" value="ABC_transporter-like_CS"/>
</dbReference>
<dbReference type="SUPFAM" id="SSF52540">
    <property type="entry name" value="P-loop containing nucleoside triphosphate hydrolases"/>
    <property type="match status" value="1"/>
</dbReference>
<comment type="subcellular location">
    <subcellularLocation>
        <location evidence="1">Cell membrane</location>
        <topology evidence="1">Peripheral membrane protein</topology>
    </subcellularLocation>
</comment>
<keyword evidence="2" id="KW-0813">Transport</keyword>
<evidence type="ECO:0000256" key="5">
    <source>
        <dbReference type="ARBA" id="ARBA00022840"/>
    </source>
</evidence>
<dbReference type="PROSITE" id="PS50893">
    <property type="entry name" value="ABC_TRANSPORTER_2"/>
    <property type="match status" value="1"/>
</dbReference>
<evidence type="ECO:0000256" key="4">
    <source>
        <dbReference type="ARBA" id="ARBA00022741"/>
    </source>
</evidence>
<reference evidence="9 10" key="1">
    <citation type="submission" date="2018-10" db="EMBL/GenBank/DDBJ databases">
        <title>Natrarchaeobius chitinivorans gen. nov., sp. nov., and Natrarchaeobius haloalkaliphilus sp. nov., alkaliphilic, chitin-utilizing haloarchaea from hypersaline alkaline lakes.</title>
        <authorList>
            <person name="Sorokin D.Y."/>
            <person name="Elcheninov A.G."/>
            <person name="Kostrikina N.A."/>
            <person name="Bale N.J."/>
            <person name="Sinninghe Damste J.S."/>
            <person name="Khijniak T.V."/>
            <person name="Kublanov I.V."/>
            <person name="Toshchakov S.V."/>
        </authorList>
    </citation>
    <scope>NUCLEOTIDE SEQUENCE [LARGE SCALE GENOMIC DNA]</scope>
    <source>
        <strain evidence="9 10">AArcht4T</strain>
    </source>
</reference>
<dbReference type="PROSITE" id="PS00211">
    <property type="entry name" value="ABC_TRANSPORTER_1"/>
    <property type="match status" value="1"/>
</dbReference>
<feature type="compositionally biased region" description="Polar residues" evidence="7">
    <location>
        <begin position="357"/>
        <end position="371"/>
    </location>
</feature>
<organism evidence="9 10">
    <name type="scientific">Natrarchaeobius chitinivorans</name>
    <dbReference type="NCBI Taxonomy" id="1679083"/>
    <lineage>
        <taxon>Archaea</taxon>
        <taxon>Methanobacteriati</taxon>
        <taxon>Methanobacteriota</taxon>
        <taxon>Stenosarchaea group</taxon>
        <taxon>Halobacteria</taxon>
        <taxon>Halobacteriales</taxon>
        <taxon>Natrialbaceae</taxon>
        <taxon>Natrarchaeobius</taxon>
    </lineage>
</organism>
<protein>
    <submittedName>
        <fullName evidence="9">ABC transporter ATP-binding protein</fullName>
    </submittedName>
</protein>
<keyword evidence="6" id="KW-0472">Membrane</keyword>
<dbReference type="Pfam" id="PF00005">
    <property type="entry name" value="ABC_tran"/>
    <property type="match status" value="1"/>
</dbReference>
<proteinExistence type="predicted"/>
<keyword evidence="3" id="KW-1003">Cell membrane</keyword>
<dbReference type="InterPro" id="IPR003593">
    <property type="entry name" value="AAA+_ATPase"/>
</dbReference>
<evidence type="ECO:0000313" key="9">
    <source>
        <dbReference type="EMBL" id="RQG95462.1"/>
    </source>
</evidence>
<feature type="compositionally biased region" description="Basic and acidic residues" evidence="7">
    <location>
        <begin position="341"/>
        <end position="355"/>
    </location>
</feature>
<dbReference type="GO" id="GO:0016887">
    <property type="term" value="F:ATP hydrolysis activity"/>
    <property type="evidence" value="ECO:0007669"/>
    <property type="project" value="InterPro"/>
</dbReference>
<keyword evidence="4" id="KW-0547">Nucleotide-binding</keyword>
<dbReference type="InterPro" id="IPR027417">
    <property type="entry name" value="P-loop_NTPase"/>
</dbReference>
<dbReference type="RefSeq" id="WP_124195172.1">
    <property type="nucleotide sequence ID" value="NZ_REGA01000005.1"/>
</dbReference>
<dbReference type="NCBIfam" id="TIGR01727">
    <property type="entry name" value="oligo_HPY"/>
    <property type="match status" value="1"/>
</dbReference>
<dbReference type="AlphaFoldDB" id="A0A3N6NA50"/>
<accession>A0A3N6NA50</accession>
<evidence type="ECO:0000256" key="7">
    <source>
        <dbReference type="SAM" id="MobiDB-lite"/>
    </source>
</evidence>
<feature type="domain" description="ABC transporter" evidence="8">
    <location>
        <begin position="6"/>
        <end position="275"/>
    </location>
</feature>
<comment type="caution">
    <text evidence="9">The sequence shown here is derived from an EMBL/GenBank/DDBJ whole genome shotgun (WGS) entry which is preliminary data.</text>
</comment>
<dbReference type="PANTHER" id="PTHR43297:SF2">
    <property type="entry name" value="DIPEPTIDE TRANSPORT ATP-BINDING PROTEIN DPPD"/>
    <property type="match status" value="1"/>
</dbReference>
<dbReference type="InterPro" id="IPR050388">
    <property type="entry name" value="ABC_Ni/Peptide_Import"/>
</dbReference>
<keyword evidence="5 9" id="KW-0067">ATP-binding</keyword>
<dbReference type="GO" id="GO:0005524">
    <property type="term" value="F:ATP binding"/>
    <property type="evidence" value="ECO:0007669"/>
    <property type="project" value="UniProtKB-KW"/>
</dbReference>
<dbReference type="Pfam" id="PF08352">
    <property type="entry name" value="oligo_HPY"/>
    <property type="match status" value="1"/>
</dbReference>
<dbReference type="OrthoDB" id="18209at2157"/>
<dbReference type="GO" id="GO:0015833">
    <property type="term" value="P:peptide transport"/>
    <property type="evidence" value="ECO:0007669"/>
    <property type="project" value="InterPro"/>
</dbReference>
<keyword evidence="10" id="KW-1185">Reference proteome</keyword>
<dbReference type="Proteomes" id="UP000282323">
    <property type="component" value="Unassembled WGS sequence"/>
</dbReference>
<gene>
    <name evidence="9" type="ORF">EA473_08350</name>
</gene>